<feature type="transmembrane region" description="Helical" evidence="6">
    <location>
        <begin position="85"/>
        <end position="106"/>
    </location>
</feature>
<feature type="transmembrane region" description="Helical" evidence="6">
    <location>
        <begin position="362"/>
        <end position="382"/>
    </location>
</feature>
<dbReference type="GO" id="GO:0005886">
    <property type="term" value="C:plasma membrane"/>
    <property type="evidence" value="ECO:0007669"/>
    <property type="project" value="UniProtKB-SubCell"/>
</dbReference>
<feature type="transmembrane region" description="Helical" evidence="6">
    <location>
        <begin position="12"/>
        <end position="32"/>
    </location>
</feature>
<reference evidence="7 8" key="1">
    <citation type="submission" date="2019-07" db="EMBL/GenBank/DDBJ databases">
        <authorList>
            <person name="Kim J."/>
        </authorList>
    </citation>
    <scope>NUCLEOTIDE SEQUENCE [LARGE SCALE GENOMIC DNA]</scope>
    <source>
        <strain evidence="8">dk17</strain>
    </source>
</reference>
<comment type="subcellular location">
    <subcellularLocation>
        <location evidence="1">Cell membrane</location>
        <topology evidence="1">Multi-pass membrane protein</topology>
    </subcellularLocation>
</comment>
<keyword evidence="8" id="KW-1185">Reference proteome</keyword>
<evidence type="ECO:0000256" key="2">
    <source>
        <dbReference type="ARBA" id="ARBA00022475"/>
    </source>
</evidence>
<evidence type="ECO:0000256" key="1">
    <source>
        <dbReference type="ARBA" id="ARBA00004651"/>
    </source>
</evidence>
<dbReference type="RefSeq" id="WP_146379937.1">
    <property type="nucleotide sequence ID" value="NZ_VOEJ01000001.1"/>
</dbReference>
<name>A0A563UIC4_9SPHI</name>
<comment type="caution">
    <text evidence="7">The sequence shown here is derived from an EMBL/GenBank/DDBJ whole genome shotgun (WGS) entry which is preliminary data.</text>
</comment>
<dbReference type="Proteomes" id="UP000320042">
    <property type="component" value="Unassembled WGS sequence"/>
</dbReference>
<feature type="transmembrane region" description="Helical" evidence="6">
    <location>
        <begin position="118"/>
        <end position="138"/>
    </location>
</feature>
<keyword evidence="4 6" id="KW-1133">Transmembrane helix</keyword>
<evidence type="ECO:0000256" key="6">
    <source>
        <dbReference type="SAM" id="Phobius"/>
    </source>
</evidence>
<sequence length="446" mass="49889">MSFLNKIINKHTINLASSAAMPVIGMLVLALMGRYLNQADFGRYVFFLQTFLMADIFRTGFLQTSLVKYYSGADADRALNIAGSAWYVGFMLSVGLALIDLVIYLFVRGSGTELELTVKWFGIIYLCTLPSAVAIWILQAQERFDKMFLLQVVNQLGFFILVLALIALHRVNYTSIVISYLINNIITSIICMAAGWSQVHSIKHKSVSAMKELVHFGKFSVGTSIGATLLRSSDVFIIGMLFPVKMLGVYFIPQRLLEIFEIPMRSFVSTALPELSAAKQRNDDKAVAEVMKRYAGLLTVLILILAVLAFLLVGVGIHILFGDKYSGTDANNIFRLFLCYVIIMPIDRFFGITLDIMNKPKLNMAKVFIMLAVNIAADFIGYYFTKSLWGIAIASLFTYYTGLIFGYVQLKKYLNFSMSDILTIGYAQLKSTVHNLLNKKVNTTEA</sequence>
<keyword evidence="2" id="KW-1003">Cell membrane</keyword>
<evidence type="ECO:0000313" key="8">
    <source>
        <dbReference type="Proteomes" id="UP000320042"/>
    </source>
</evidence>
<dbReference type="EMBL" id="VOEJ01000001">
    <property type="protein sequence ID" value="TWR31039.1"/>
    <property type="molecule type" value="Genomic_DNA"/>
</dbReference>
<dbReference type="OrthoDB" id="629958at2"/>
<dbReference type="AlphaFoldDB" id="A0A563UIC4"/>
<dbReference type="PANTHER" id="PTHR30250">
    <property type="entry name" value="PST FAMILY PREDICTED COLANIC ACID TRANSPORTER"/>
    <property type="match status" value="1"/>
</dbReference>
<dbReference type="Pfam" id="PF13440">
    <property type="entry name" value="Polysacc_synt_3"/>
    <property type="match status" value="1"/>
</dbReference>
<feature type="transmembrane region" description="Helical" evidence="6">
    <location>
        <begin position="173"/>
        <end position="196"/>
    </location>
</feature>
<evidence type="ECO:0000313" key="7">
    <source>
        <dbReference type="EMBL" id="TWR31039.1"/>
    </source>
</evidence>
<gene>
    <name evidence="7" type="ORF">FPZ43_00715</name>
</gene>
<feature type="transmembrane region" description="Helical" evidence="6">
    <location>
        <begin position="147"/>
        <end position="167"/>
    </location>
</feature>
<feature type="transmembrane region" description="Helical" evidence="6">
    <location>
        <begin position="333"/>
        <end position="350"/>
    </location>
</feature>
<organism evidence="7 8">
    <name type="scientific">Mucilaginibacter pallidiroseus</name>
    <dbReference type="NCBI Taxonomy" id="2599295"/>
    <lineage>
        <taxon>Bacteria</taxon>
        <taxon>Pseudomonadati</taxon>
        <taxon>Bacteroidota</taxon>
        <taxon>Sphingobacteriia</taxon>
        <taxon>Sphingobacteriales</taxon>
        <taxon>Sphingobacteriaceae</taxon>
        <taxon>Mucilaginibacter</taxon>
    </lineage>
</organism>
<feature type="transmembrane region" description="Helical" evidence="6">
    <location>
        <begin position="388"/>
        <end position="408"/>
    </location>
</feature>
<evidence type="ECO:0000256" key="5">
    <source>
        <dbReference type="ARBA" id="ARBA00023136"/>
    </source>
</evidence>
<accession>A0A563UIC4</accession>
<dbReference type="InterPro" id="IPR050833">
    <property type="entry name" value="Poly_Biosynth_Transport"/>
</dbReference>
<proteinExistence type="predicted"/>
<evidence type="ECO:0000256" key="4">
    <source>
        <dbReference type="ARBA" id="ARBA00022989"/>
    </source>
</evidence>
<keyword evidence="3 6" id="KW-0812">Transmembrane</keyword>
<protein>
    <submittedName>
        <fullName evidence="7">Oligosaccharide flippase family protein</fullName>
    </submittedName>
</protein>
<feature type="transmembrane region" description="Helical" evidence="6">
    <location>
        <begin position="294"/>
        <end position="321"/>
    </location>
</feature>
<evidence type="ECO:0000256" key="3">
    <source>
        <dbReference type="ARBA" id="ARBA00022692"/>
    </source>
</evidence>
<dbReference type="PANTHER" id="PTHR30250:SF11">
    <property type="entry name" value="O-ANTIGEN TRANSPORTER-RELATED"/>
    <property type="match status" value="1"/>
</dbReference>
<keyword evidence="5 6" id="KW-0472">Membrane</keyword>